<evidence type="ECO:0000313" key="2">
    <source>
        <dbReference type="Proteomes" id="UP000290408"/>
    </source>
</evidence>
<evidence type="ECO:0000313" key="1">
    <source>
        <dbReference type="EMBL" id="QBF47057.1"/>
    </source>
</evidence>
<dbReference type="OrthoDB" id="5194705at2"/>
<gene>
    <name evidence="1" type="ORF">EXU32_12840</name>
</gene>
<name>A0A4P6MY90_9MICO</name>
<organism evidence="1 2">
    <name type="scientific">Janibacter limosus</name>
    <dbReference type="NCBI Taxonomy" id="53458"/>
    <lineage>
        <taxon>Bacteria</taxon>
        <taxon>Bacillati</taxon>
        <taxon>Actinomycetota</taxon>
        <taxon>Actinomycetes</taxon>
        <taxon>Micrococcales</taxon>
        <taxon>Intrasporangiaceae</taxon>
        <taxon>Janibacter</taxon>
    </lineage>
</organism>
<dbReference type="KEGG" id="jli:EXU32_12840"/>
<accession>A0A4P6MY90</accession>
<dbReference type="RefSeq" id="WP_130630260.1">
    <property type="nucleotide sequence ID" value="NZ_CP036164.1"/>
</dbReference>
<protein>
    <submittedName>
        <fullName evidence="1">Uncharacterized protein</fullName>
    </submittedName>
</protein>
<dbReference type="EMBL" id="CP036164">
    <property type="protein sequence ID" value="QBF47057.1"/>
    <property type="molecule type" value="Genomic_DNA"/>
</dbReference>
<dbReference type="Proteomes" id="UP000290408">
    <property type="component" value="Chromosome"/>
</dbReference>
<dbReference type="AlphaFoldDB" id="A0A4P6MY90"/>
<proteinExistence type="predicted"/>
<reference evidence="1 2" key="1">
    <citation type="submission" date="2019-02" db="EMBL/GenBank/DDBJ databases">
        <title>Genomic data mining of an Antarctic deep-sea actinobacterium, Janibacterlimosus P3-3-X1.</title>
        <authorList>
            <person name="Liao L."/>
            <person name="Chen B."/>
        </authorList>
    </citation>
    <scope>NUCLEOTIDE SEQUENCE [LARGE SCALE GENOMIC DNA]</scope>
    <source>
        <strain evidence="1 2">P3-3-X1</strain>
    </source>
</reference>
<keyword evidence="2" id="KW-1185">Reference proteome</keyword>
<sequence length="257" mass="26430">MASLAASVAAVLVGVTLWPGSTQDAAAPNGGLPWQTRDGEMLVRCGSSGTPFAPSIVDEGGLDLTAGERSGVDSALDRLRDSAGIDAPKALQETEGKVGWVAVARGTSPDRVLTVLLPETKGGSVRLATAQLVELDDSLGSLRTGSWGGGCGAEPAPNGAGVWANVVAAAVPDPSADTIRVELSETECSSGDLDKRLGEPYLVETEEAVTVYWPAQAVSGGALCMGHPTVKRTVTLARPLGDRELLDGSRYPARRVQ</sequence>